<dbReference type="Proteomes" id="UP000478052">
    <property type="component" value="Unassembled WGS sequence"/>
</dbReference>
<evidence type="ECO:0000313" key="2">
    <source>
        <dbReference type="EMBL" id="KAF0685597.1"/>
    </source>
</evidence>
<keyword evidence="3" id="KW-1185">Reference proteome</keyword>
<evidence type="ECO:0000259" key="1">
    <source>
        <dbReference type="Pfam" id="PF05699"/>
    </source>
</evidence>
<dbReference type="AlphaFoldDB" id="A0A6G0VI33"/>
<accession>A0A6G0VI33</accession>
<dbReference type="EMBL" id="VUJU01017002">
    <property type="protein sequence ID" value="KAF0685597.1"/>
    <property type="molecule type" value="Genomic_DNA"/>
</dbReference>
<feature type="non-terminal residue" evidence="2">
    <location>
        <position position="349"/>
    </location>
</feature>
<dbReference type="PANTHER" id="PTHR46289:SF19">
    <property type="entry name" value="ZINC FINGER MYM-TYPE CONTAINING 1"/>
    <property type="match status" value="1"/>
</dbReference>
<feature type="domain" description="HAT C-terminal dimerisation" evidence="1">
    <location>
        <begin position="250"/>
        <end position="325"/>
    </location>
</feature>
<dbReference type="PANTHER" id="PTHR46289">
    <property type="entry name" value="52 KDA REPRESSOR OF THE INHIBITOR OF THE PROTEIN KINASE-LIKE PROTEIN-RELATED"/>
    <property type="match status" value="1"/>
</dbReference>
<dbReference type="Pfam" id="PF05699">
    <property type="entry name" value="Dimer_Tnp_hAT"/>
    <property type="match status" value="1"/>
</dbReference>
<protein>
    <submittedName>
        <fullName evidence="2">Zinc finger MYM-type protein 1-like</fullName>
    </submittedName>
</protein>
<dbReference type="InterPro" id="IPR052958">
    <property type="entry name" value="IFN-induced_PKR_regulator"/>
</dbReference>
<proteinExistence type="predicted"/>
<sequence length="349" mass="40344">WGKLKSIINVTLKSHCDTRWSTKKQAVSALKNNIESIFKLLKTLSDDITLNHDTREGAKNLIYQINLKFICLINFWNVVLNQIDHVNILLQSKNQTIDVACSLINGLIRSIEEIRKIGFENALDEAKNIAKCLNISSEFKDKRKRKIPRKDSCEADDEGSVSDDNNLRIQCFQSLDSILTSLRWRFEKMSEIKSEYQFLTGNCLKIMSSDEIKRWVNDLALKYENDIDGPELFLEIEKFKFQSSKLMSSFQSATQLDLLKCIHHYTLQDFYPNLEVALRIFLTIPVTTATCERSFSKLKIIKNYLRSTMNQNRLTSMAILSIEKSLVDQISFDDVIDDFAAIKARKVKF</sequence>
<name>A0A6G0VI33_APHCR</name>
<dbReference type="OrthoDB" id="6617548at2759"/>
<feature type="non-terminal residue" evidence="2">
    <location>
        <position position="1"/>
    </location>
</feature>
<gene>
    <name evidence="2" type="ORF">FWK35_00038041</name>
</gene>
<dbReference type="SUPFAM" id="SSF53098">
    <property type="entry name" value="Ribonuclease H-like"/>
    <property type="match status" value="1"/>
</dbReference>
<comment type="caution">
    <text evidence="2">The sequence shown here is derived from an EMBL/GenBank/DDBJ whole genome shotgun (WGS) entry which is preliminary data.</text>
</comment>
<evidence type="ECO:0000313" key="3">
    <source>
        <dbReference type="Proteomes" id="UP000478052"/>
    </source>
</evidence>
<dbReference type="InterPro" id="IPR008906">
    <property type="entry name" value="HATC_C_dom"/>
</dbReference>
<organism evidence="2 3">
    <name type="scientific">Aphis craccivora</name>
    <name type="common">Cowpea aphid</name>
    <dbReference type="NCBI Taxonomy" id="307492"/>
    <lineage>
        <taxon>Eukaryota</taxon>
        <taxon>Metazoa</taxon>
        <taxon>Ecdysozoa</taxon>
        <taxon>Arthropoda</taxon>
        <taxon>Hexapoda</taxon>
        <taxon>Insecta</taxon>
        <taxon>Pterygota</taxon>
        <taxon>Neoptera</taxon>
        <taxon>Paraneoptera</taxon>
        <taxon>Hemiptera</taxon>
        <taxon>Sternorrhyncha</taxon>
        <taxon>Aphidomorpha</taxon>
        <taxon>Aphidoidea</taxon>
        <taxon>Aphididae</taxon>
        <taxon>Aphidini</taxon>
        <taxon>Aphis</taxon>
        <taxon>Aphis</taxon>
    </lineage>
</organism>
<dbReference type="GO" id="GO:0046983">
    <property type="term" value="F:protein dimerization activity"/>
    <property type="evidence" value="ECO:0007669"/>
    <property type="project" value="InterPro"/>
</dbReference>
<dbReference type="InterPro" id="IPR012337">
    <property type="entry name" value="RNaseH-like_sf"/>
</dbReference>
<reference evidence="2 3" key="1">
    <citation type="submission" date="2019-08" db="EMBL/GenBank/DDBJ databases">
        <title>Whole genome of Aphis craccivora.</title>
        <authorList>
            <person name="Voronova N.V."/>
            <person name="Shulinski R.S."/>
            <person name="Bandarenka Y.V."/>
            <person name="Zhorov D.G."/>
            <person name="Warner D."/>
        </authorList>
    </citation>
    <scope>NUCLEOTIDE SEQUENCE [LARGE SCALE GENOMIC DNA]</scope>
    <source>
        <strain evidence="2">180601</strain>
        <tissue evidence="2">Whole Body</tissue>
    </source>
</reference>